<dbReference type="InterPro" id="IPR043129">
    <property type="entry name" value="ATPase_NBD"/>
</dbReference>
<dbReference type="InterPro" id="IPR036390">
    <property type="entry name" value="WH_DNA-bd_sf"/>
</dbReference>
<dbReference type="EMBL" id="LZEY01000034">
    <property type="protein sequence ID" value="OBU06337.1"/>
    <property type="molecule type" value="Genomic_DNA"/>
</dbReference>
<dbReference type="Gene3D" id="1.10.10.10">
    <property type="entry name" value="Winged helix-like DNA-binding domain superfamily/Winged helix DNA-binding domain"/>
    <property type="match status" value="1"/>
</dbReference>
<evidence type="ECO:0000313" key="3">
    <source>
        <dbReference type="Proteomes" id="UP000092377"/>
    </source>
</evidence>
<keyword evidence="3" id="KW-1185">Reference proteome</keyword>
<evidence type="ECO:0008006" key="4">
    <source>
        <dbReference type="Google" id="ProtNLM"/>
    </source>
</evidence>
<dbReference type="OrthoDB" id="9796533at2"/>
<dbReference type="Pfam" id="PF00480">
    <property type="entry name" value="ROK"/>
    <property type="match status" value="1"/>
</dbReference>
<comment type="caution">
    <text evidence="2">The sequence shown here is derived from an EMBL/GenBank/DDBJ whole genome shotgun (WGS) entry which is preliminary data.</text>
</comment>
<dbReference type="PANTHER" id="PTHR18964:SF149">
    <property type="entry name" value="BIFUNCTIONAL UDP-N-ACETYLGLUCOSAMINE 2-EPIMERASE_N-ACETYLMANNOSAMINE KINASE"/>
    <property type="match status" value="1"/>
</dbReference>
<sequence length="402" mass="43846">MALSGILSEFRSSKNSKTRKLKALWQIILNDGPVRADTLSEKANMNAATCARLLDELIRLGLISAAELGQSTGGRKPILYSANPDKGRLAGIEISNIYSTIVLQNFRLDVLATCKIKATGQETPQVLLDKLLTRLQTLLEEHNLTTADLAGIGIAADYTLPAGSDRQAVNEYLIPHLKEMAETRTGCPVTIGSGVNFAALAEYRLRHKQSRRLFFTTCDAEIRSSTILSEPIRFMPPGTENAFGHMTLDLRGRACECGTFGCLNQYGSMEAIRNTVVQHLRRGEPSVITTLVSDEQEIDYHVIFKAIELADPLCTEALEEAAYYYGQAIANIILSFQPDVVVCGGTLTPKHTFFATVQKTVAQKLAGFPQIDTQIVAAFDSYEVVSQGAGAMVLESLLSDNP</sequence>
<evidence type="ECO:0000313" key="2">
    <source>
        <dbReference type="EMBL" id="OBU06337.1"/>
    </source>
</evidence>
<dbReference type="RefSeq" id="WP_067403995.1">
    <property type="nucleotide sequence ID" value="NZ_LZEY01000034.1"/>
</dbReference>
<reference evidence="3" key="1">
    <citation type="submission" date="2016-06" db="EMBL/GenBank/DDBJ databases">
        <authorList>
            <person name="Butler K."/>
        </authorList>
    </citation>
    <scope>NUCLEOTIDE SEQUENCE [LARGE SCALE GENOMIC DNA]</scope>
    <source>
        <strain evidence="3">GCSL-Mp20</strain>
    </source>
</reference>
<dbReference type="SUPFAM" id="SSF53067">
    <property type="entry name" value="Actin-like ATPase domain"/>
    <property type="match status" value="1"/>
</dbReference>
<organism evidence="2 3">
    <name type="scientific">Morganella psychrotolerans</name>
    <dbReference type="NCBI Taxonomy" id="368603"/>
    <lineage>
        <taxon>Bacteria</taxon>
        <taxon>Pseudomonadati</taxon>
        <taxon>Pseudomonadota</taxon>
        <taxon>Gammaproteobacteria</taxon>
        <taxon>Enterobacterales</taxon>
        <taxon>Morganellaceae</taxon>
        <taxon>Morganella</taxon>
    </lineage>
</organism>
<protein>
    <recommendedName>
        <fullName evidence="4">ROK family protein</fullName>
    </recommendedName>
</protein>
<comment type="similarity">
    <text evidence="1">Belongs to the ROK (NagC/XylR) family.</text>
</comment>
<dbReference type="SUPFAM" id="SSF46785">
    <property type="entry name" value="Winged helix' DNA-binding domain"/>
    <property type="match status" value="1"/>
</dbReference>
<proteinExistence type="inferred from homology"/>
<dbReference type="InterPro" id="IPR036388">
    <property type="entry name" value="WH-like_DNA-bd_sf"/>
</dbReference>
<dbReference type="InterPro" id="IPR000600">
    <property type="entry name" value="ROK"/>
</dbReference>
<dbReference type="PANTHER" id="PTHR18964">
    <property type="entry name" value="ROK (REPRESSOR, ORF, KINASE) FAMILY"/>
    <property type="match status" value="1"/>
</dbReference>
<evidence type="ECO:0000256" key="1">
    <source>
        <dbReference type="ARBA" id="ARBA00006479"/>
    </source>
</evidence>
<dbReference type="Gene3D" id="3.30.420.40">
    <property type="match status" value="2"/>
</dbReference>
<gene>
    <name evidence="2" type="ORF">AYY18_07615</name>
</gene>
<name>A0A1B8HB82_9GAMM</name>
<dbReference type="Proteomes" id="UP000092377">
    <property type="component" value="Unassembled WGS sequence"/>
</dbReference>
<dbReference type="AlphaFoldDB" id="A0A1B8HB82"/>
<accession>A0A1B8HB82</accession>